<name>A0A494TDX4_SPHPE</name>
<keyword evidence="2" id="KW-0614">Plasmid</keyword>
<dbReference type="Gene3D" id="3.40.50.1820">
    <property type="entry name" value="alpha/beta hydrolase"/>
    <property type="match status" value="1"/>
</dbReference>
<dbReference type="Pfam" id="PF12697">
    <property type="entry name" value="Abhydrolase_6"/>
    <property type="match status" value="1"/>
</dbReference>
<dbReference type="GO" id="GO:0046464">
    <property type="term" value="P:acylglycerol catabolic process"/>
    <property type="evidence" value="ECO:0007669"/>
    <property type="project" value="TreeGrafter"/>
</dbReference>
<keyword evidence="2" id="KW-0378">Hydrolase</keyword>
<dbReference type="InterPro" id="IPR000073">
    <property type="entry name" value="AB_hydrolase_1"/>
</dbReference>
<dbReference type="InterPro" id="IPR029058">
    <property type="entry name" value="AB_hydrolase_fold"/>
</dbReference>
<dbReference type="EMBL" id="CP032828">
    <property type="protein sequence ID" value="AYJ85253.1"/>
    <property type="molecule type" value="Genomic_DNA"/>
</dbReference>
<keyword evidence="3" id="KW-1185">Reference proteome</keyword>
<gene>
    <name evidence="2" type="ORF">D3Y57_04310</name>
</gene>
<reference evidence="2 3" key="1">
    <citation type="submission" date="2018-09" db="EMBL/GenBank/DDBJ databases">
        <title>Sphingomonas peninsula sp. nov., isolated from fildes peninsula, Antarctic soil.</title>
        <authorList>
            <person name="Yingchao G."/>
        </authorList>
    </citation>
    <scope>NUCLEOTIDE SEQUENCE [LARGE SCALE GENOMIC DNA]</scope>
    <source>
        <strain evidence="2 3">YZ-8</strain>
        <plasmid evidence="2 3">unnamed1</plasmid>
    </source>
</reference>
<dbReference type="KEGG" id="spha:D3Y57_04310"/>
<dbReference type="OrthoDB" id="9804723at2"/>
<feature type="domain" description="AB hydrolase-1" evidence="1">
    <location>
        <begin position="51"/>
        <end position="282"/>
    </location>
</feature>
<dbReference type="Proteomes" id="UP000276254">
    <property type="component" value="Plasmid unnamed1"/>
</dbReference>
<dbReference type="SUPFAM" id="SSF53474">
    <property type="entry name" value="alpha/beta-Hydrolases"/>
    <property type="match status" value="1"/>
</dbReference>
<sequence>MPGSPMPDTTPLDRWLDAAWAQTADVHEVEVEGATVRYRGWGLDATDKPGLIFVHGFLAHARWWDHIAPHFTDRFRVAALDFTGMGDSDRRPEYFRRQYGREILAVAQAAGMDRVTLAAHSFGAVAALYAASLAPERVERAVIIDAHVFRGEIEKGKLEVSERTYASRAEAIDRYRLIPPGTWPVPRIVSYLAENSMREDDGDWRWKFDPETLRSFHTERLRDDIRGLDLPVDFVHAADSEVVGPAEIASFLENMPRCHAAVTVPLSHHHIMIEQPVGLVAALNGIFAKRD</sequence>
<evidence type="ECO:0000259" key="1">
    <source>
        <dbReference type="Pfam" id="PF12697"/>
    </source>
</evidence>
<proteinExistence type="predicted"/>
<evidence type="ECO:0000313" key="3">
    <source>
        <dbReference type="Proteomes" id="UP000276254"/>
    </source>
</evidence>
<dbReference type="PANTHER" id="PTHR43798:SF33">
    <property type="entry name" value="HYDROLASE, PUTATIVE (AFU_ORTHOLOGUE AFUA_2G14860)-RELATED"/>
    <property type="match status" value="1"/>
</dbReference>
<evidence type="ECO:0000313" key="2">
    <source>
        <dbReference type="EMBL" id="AYJ85253.1"/>
    </source>
</evidence>
<dbReference type="PRINTS" id="PR00111">
    <property type="entry name" value="ABHYDROLASE"/>
</dbReference>
<dbReference type="PANTHER" id="PTHR43798">
    <property type="entry name" value="MONOACYLGLYCEROL LIPASE"/>
    <property type="match status" value="1"/>
</dbReference>
<dbReference type="RefSeq" id="WP_121151665.1">
    <property type="nucleotide sequence ID" value="NZ_CP032828.1"/>
</dbReference>
<accession>A0A494TDX4</accession>
<dbReference type="InterPro" id="IPR050266">
    <property type="entry name" value="AB_hydrolase_sf"/>
</dbReference>
<dbReference type="AlphaFoldDB" id="A0A494TDX4"/>
<protein>
    <submittedName>
        <fullName evidence="2">Alpha/beta hydrolase</fullName>
    </submittedName>
</protein>
<geneLocation type="plasmid" evidence="2">
    <name>unnamed1</name>
</geneLocation>
<dbReference type="GO" id="GO:0016020">
    <property type="term" value="C:membrane"/>
    <property type="evidence" value="ECO:0007669"/>
    <property type="project" value="TreeGrafter"/>
</dbReference>
<organism evidence="2 3">
    <name type="scientific">Sphingomonas paeninsulae</name>
    <dbReference type="NCBI Taxonomy" id="2319844"/>
    <lineage>
        <taxon>Bacteria</taxon>
        <taxon>Pseudomonadati</taxon>
        <taxon>Pseudomonadota</taxon>
        <taxon>Alphaproteobacteria</taxon>
        <taxon>Sphingomonadales</taxon>
        <taxon>Sphingomonadaceae</taxon>
        <taxon>Sphingomonas</taxon>
    </lineage>
</organism>
<dbReference type="GO" id="GO:0047372">
    <property type="term" value="F:monoacylglycerol lipase activity"/>
    <property type="evidence" value="ECO:0007669"/>
    <property type="project" value="TreeGrafter"/>
</dbReference>